<organism evidence="1 2">
    <name type="scientific">Salmonella enterica</name>
    <name type="common">Salmonella choleraesuis</name>
    <dbReference type="NCBI Taxonomy" id="28901"/>
    <lineage>
        <taxon>Bacteria</taxon>
        <taxon>Pseudomonadati</taxon>
        <taxon>Pseudomonadota</taxon>
        <taxon>Gammaproteobacteria</taxon>
        <taxon>Enterobacterales</taxon>
        <taxon>Enterobacteriaceae</taxon>
        <taxon>Salmonella</taxon>
    </lineage>
</organism>
<evidence type="ECO:0000313" key="1">
    <source>
        <dbReference type="EMBL" id="SUF55335.1"/>
    </source>
</evidence>
<dbReference type="Proteomes" id="UP000254597">
    <property type="component" value="Unassembled WGS sequence"/>
</dbReference>
<accession>A0A379QG53</accession>
<evidence type="ECO:0000313" key="2">
    <source>
        <dbReference type="Proteomes" id="UP000254597"/>
    </source>
</evidence>
<name>A0A379QG53_SALER</name>
<dbReference type="AlphaFoldDB" id="A0A379QG53"/>
<dbReference type="EMBL" id="UGWP01000004">
    <property type="protein sequence ID" value="SUF55335.1"/>
    <property type="molecule type" value="Genomic_DNA"/>
</dbReference>
<sequence>MMTTLLPDFTASSSFTSFSSERTVAVGLPRGFFISFPHIPDGNPR</sequence>
<proteinExistence type="predicted"/>
<gene>
    <name evidence="1" type="ORF">NCTC10252_00517</name>
</gene>
<protein>
    <submittedName>
        <fullName evidence="1">Uncharacterized protein</fullName>
    </submittedName>
</protein>
<reference evidence="1 2" key="1">
    <citation type="submission" date="2018-06" db="EMBL/GenBank/DDBJ databases">
        <authorList>
            <consortium name="Pathogen Informatics"/>
            <person name="Doyle S."/>
        </authorList>
    </citation>
    <scope>NUCLEOTIDE SEQUENCE [LARGE SCALE GENOMIC DNA]</scope>
    <source>
        <strain evidence="1 2">NCTC10252</strain>
    </source>
</reference>